<reference evidence="2 3" key="1">
    <citation type="submission" date="2019-08" db="EMBL/GenBank/DDBJ databases">
        <title>In-depth cultivation of the pig gut microbiome towards novel bacterial diversity and tailored functional studies.</title>
        <authorList>
            <person name="Wylensek D."/>
            <person name="Hitch T.C.A."/>
            <person name="Clavel T."/>
        </authorList>
    </citation>
    <scope>NUCLEOTIDE SEQUENCE [LARGE SCALE GENOMIC DNA]</scope>
    <source>
        <strain evidence="2 3">68-1-5</strain>
    </source>
</reference>
<dbReference type="Proteomes" id="UP000434409">
    <property type="component" value="Unassembled WGS sequence"/>
</dbReference>
<evidence type="ECO:0000313" key="3">
    <source>
        <dbReference type="Proteomes" id="UP000434409"/>
    </source>
</evidence>
<organism evidence="2 3">
    <name type="scientific">Suipraeoptans intestinalis</name>
    <dbReference type="NCBI Taxonomy" id="2606628"/>
    <lineage>
        <taxon>Bacteria</taxon>
        <taxon>Bacillati</taxon>
        <taxon>Bacillota</taxon>
        <taxon>Clostridia</taxon>
        <taxon>Lachnospirales</taxon>
        <taxon>Lachnospiraceae</taxon>
        <taxon>Suipraeoptans</taxon>
    </lineage>
</organism>
<protein>
    <recommendedName>
        <fullName evidence="4">ABC-2 type transporter domain-containing protein</fullName>
    </recommendedName>
</protein>
<keyword evidence="1" id="KW-0812">Transmembrane</keyword>
<feature type="transmembrane region" description="Helical" evidence="1">
    <location>
        <begin position="227"/>
        <end position="246"/>
    </location>
</feature>
<sequence length="255" mass="28545">MLKKEIKGIIKNPIYFVIMFLPLLLTFIMSEGTKGYLSQQAQNTMAVNTAKKIIMYDGMLLNSKIQFGVSELGFMLMMYAVLAGLSIFEERRLHVWDRVVGKGKFVLIKFFTHYVFSLIMIALNATGYGILFGISFSVKSACVFFSIPVISIILGLSVGLLVSNRAMLSNTVLMIVMMMGYFGGALSLTSVLSNTKCMNVLMYISPLTMANRLIFKDLIHVNWGNDLWIWISMLLIPMSILISIMGRRVKNGASI</sequence>
<feature type="transmembrane region" description="Helical" evidence="1">
    <location>
        <begin position="143"/>
        <end position="162"/>
    </location>
</feature>
<evidence type="ECO:0000256" key="1">
    <source>
        <dbReference type="SAM" id="Phobius"/>
    </source>
</evidence>
<keyword evidence="3" id="KW-1185">Reference proteome</keyword>
<feature type="transmembrane region" description="Helical" evidence="1">
    <location>
        <begin position="171"/>
        <end position="192"/>
    </location>
</feature>
<feature type="transmembrane region" description="Helical" evidence="1">
    <location>
        <begin position="65"/>
        <end position="85"/>
    </location>
</feature>
<gene>
    <name evidence="2" type="ORF">FYJ34_08420</name>
</gene>
<keyword evidence="1" id="KW-1133">Transmembrane helix</keyword>
<feature type="transmembrane region" description="Helical" evidence="1">
    <location>
        <begin position="12"/>
        <end position="30"/>
    </location>
</feature>
<evidence type="ECO:0008006" key="4">
    <source>
        <dbReference type="Google" id="ProtNLM"/>
    </source>
</evidence>
<keyword evidence="1" id="KW-0472">Membrane</keyword>
<feature type="transmembrane region" description="Helical" evidence="1">
    <location>
        <begin position="106"/>
        <end position="131"/>
    </location>
</feature>
<accession>A0A6N7UT67</accession>
<evidence type="ECO:0000313" key="2">
    <source>
        <dbReference type="EMBL" id="MSR94278.1"/>
    </source>
</evidence>
<dbReference type="AlphaFoldDB" id="A0A6N7UT67"/>
<proteinExistence type="predicted"/>
<comment type="caution">
    <text evidence="2">The sequence shown here is derived from an EMBL/GenBank/DDBJ whole genome shotgun (WGS) entry which is preliminary data.</text>
</comment>
<dbReference type="EMBL" id="VULY01000018">
    <property type="protein sequence ID" value="MSR94278.1"/>
    <property type="molecule type" value="Genomic_DNA"/>
</dbReference>
<name>A0A6N7UT67_9FIRM</name>
<dbReference type="RefSeq" id="WP_154477821.1">
    <property type="nucleotide sequence ID" value="NZ_VULY01000018.1"/>
</dbReference>